<keyword evidence="2" id="KW-1185">Reference proteome</keyword>
<feature type="non-terminal residue" evidence="1">
    <location>
        <position position="103"/>
    </location>
</feature>
<dbReference type="SUPFAM" id="SSF54810">
    <property type="entry name" value="GMP synthetase C-terminal dimerisation domain"/>
    <property type="match status" value="1"/>
</dbReference>
<gene>
    <name evidence="1" type="ORF">M8C21_008385</name>
</gene>
<name>A0AAD5D201_AMBAR</name>
<sequence>IIAEDGMARAVGGSCRFNFYGVPNGPAQWILLPSLPLYKDVMELITLASVVILMDVTQGNALDNLRQVDEIFFQAIKDAGIYDDIWQAFALFLPIETTGVQGD</sequence>
<reference evidence="1" key="1">
    <citation type="submission" date="2022-06" db="EMBL/GenBank/DDBJ databases">
        <title>Uncovering the hologenomic basis of an extraordinary plant invasion.</title>
        <authorList>
            <person name="Bieker V.C."/>
            <person name="Martin M.D."/>
            <person name="Gilbert T."/>
            <person name="Hodgins K."/>
            <person name="Battlay P."/>
            <person name="Petersen B."/>
            <person name="Wilson J."/>
        </authorList>
    </citation>
    <scope>NUCLEOTIDE SEQUENCE</scope>
    <source>
        <strain evidence="1">AA19_3_7</strain>
        <tissue evidence="1">Leaf</tissue>
    </source>
</reference>
<organism evidence="1 2">
    <name type="scientific">Ambrosia artemisiifolia</name>
    <name type="common">Common ragweed</name>
    <dbReference type="NCBI Taxonomy" id="4212"/>
    <lineage>
        <taxon>Eukaryota</taxon>
        <taxon>Viridiplantae</taxon>
        <taxon>Streptophyta</taxon>
        <taxon>Embryophyta</taxon>
        <taxon>Tracheophyta</taxon>
        <taxon>Spermatophyta</taxon>
        <taxon>Magnoliopsida</taxon>
        <taxon>eudicotyledons</taxon>
        <taxon>Gunneridae</taxon>
        <taxon>Pentapetalae</taxon>
        <taxon>asterids</taxon>
        <taxon>campanulids</taxon>
        <taxon>Asterales</taxon>
        <taxon>Asteraceae</taxon>
        <taxon>Asteroideae</taxon>
        <taxon>Heliantheae alliance</taxon>
        <taxon>Heliantheae</taxon>
        <taxon>Ambrosia</taxon>
    </lineage>
</organism>
<evidence type="ECO:0000313" key="1">
    <source>
        <dbReference type="EMBL" id="KAI7752663.1"/>
    </source>
</evidence>
<dbReference type="EMBL" id="JAMZMK010005641">
    <property type="protein sequence ID" value="KAI7752663.1"/>
    <property type="molecule type" value="Genomic_DNA"/>
</dbReference>
<accession>A0AAD5D201</accession>
<dbReference type="Proteomes" id="UP001206925">
    <property type="component" value="Unassembled WGS sequence"/>
</dbReference>
<proteinExistence type="predicted"/>
<dbReference type="AlphaFoldDB" id="A0AAD5D201"/>
<protein>
    <submittedName>
        <fullName evidence="1">Uncharacterized protein</fullName>
    </submittedName>
</protein>
<dbReference type="Gene3D" id="3.30.300.10">
    <property type="match status" value="1"/>
</dbReference>
<comment type="caution">
    <text evidence="1">The sequence shown here is derived from an EMBL/GenBank/DDBJ whole genome shotgun (WGS) entry which is preliminary data.</text>
</comment>
<evidence type="ECO:0000313" key="2">
    <source>
        <dbReference type="Proteomes" id="UP001206925"/>
    </source>
</evidence>